<dbReference type="InterPro" id="IPR011050">
    <property type="entry name" value="Pectin_lyase_fold/virulence"/>
</dbReference>
<gene>
    <name evidence="10" type="ORF">D8674_041661</name>
</gene>
<keyword evidence="11" id="KW-1185">Reference proteome</keyword>
<reference evidence="10 11" key="1">
    <citation type="submission" date="2019-09" db="EMBL/GenBank/DDBJ databases">
        <authorList>
            <person name="Ou C."/>
        </authorList>
    </citation>
    <scope>NUCLEOTIDE SEQUENCE [LARGE SCALE GENOMIC DNA]</scope>
    <source>
        <strain evidence="10">S2</strain>
        <tissue evidence="10">Leaf</tissue>
    </source>
</reference>
<dbReference type="GO" id="GO:0005975">
    <property type="term" value="P:carbohydrate metabolic process"/>
    <property type="evidence" value="ECO:0007669"/>
    <property type="project" value="InterPro"/>
</dbReference>
<comment type="subcellular location">
    <subcellularLocation>
        <location evidence="1">Secreted</location>
        <location evidence="1">Cell wall</location>
    </subcellularLocation>
</comment>
<feature type="signal peptide" evidence="9">
    <location>
        <begin position="1"/>
        <end position="23"/>
    </location>
</feature>
<evidence type="ECO:0000256" key="9">
    <source>
        <dbReference type="SAM" id="SignalP"/>
    </source>
</evidence>
<evidence type="ECO:0000256" key="6">
    <source>
        <dbReference type="ARBA" id="ARBA00023295"/>
    </source>
</evidence>
<protein>
    <submittedName>
        <fullName evidence="10">Exopolygalacturonase-like</fullName>
    </submittedName>
</protein>
<dbReference type="Proteomes" id="UP000327157">
    <property type="component" value="Unassembled WGS sequence"/>
</dbReference>
<dbReference type="PANTHER" id="PTHR31375">
    <property type="match status" value="1"/>
</dbReference>
<keyword evidence="3" id="KW-0134">Cell wall</keyword>
<evidence type="ECO:0000256" key="1">
    <source>
        <dbReference type="ARBA" id="ARBA00004191"/>
    </source>
</evidence>
<dbReference type="GO" id="GO:0004650">
    <property type="term" value="F:polygalacturonase activity"/>
    <property type="evidence" value="ECO:0007669"/>
    <property type="project" value="InterPro"/>
</dbReference>
<feature type="non-terminal residue" evidence="10">
    <location>
        <position position="173"/>
    </location>
</feature>
<sequence length="173" mass="18550">MDLKLKNILPMFVSLLLVSTSNAQSGVYDVTSANYGGKANSDITQALSKAWTDACASTSASKIVVPSGTYKFVGATFKGPCKAPIEFQLQGTLQAPEDGSQLPKADTWIGFERIDGLTLSGGGTFDGLGATAWKQNDCNKNKNCKSIAINLRFNFVTNSIIRDITTKDSKNFH</sequence>
<keyword evidence="7" id="KW-0961">Cell wall biogenesis/degradation</keyword>
<keyword evidence="4" id="KW-0964">Secreted</keyword>
<name>A0A5N5GA71_9ROSA</name>
<keyword evidence="9" id="KW-0732">Signal</keyword>
<keyword evidence="5 8" id="KW-0378">Hydrolase</keyword>
<feature type="chain" id="PRO_5024370137" evidence="9">
    <location>
        <begin position="24"/>
        <end position="173"/>
    </location>
</feature>
<reference evidence="10 11" key="2">
    <citation type="submission" date="2019-11" db="EMBL/GenBank/DDBJ databases">
        <title>A de novo genome assembly of a pear dwarfing rootstock.</title>
        <authorList>
            <person name="Wang F."/>
            <person name="Wang J."/>
            <person name="Li S."/>
            <person name="Zhang Y."/>
            <person name="Fang M."/>
            <person name="Ma L."/>
            <person name="Zhao Y."/>
            <person name="Jiang S."/>
        </authorList>
    </citation>
    <scope>NUCLEOTIDE SEQUENCE [LARGE SCALE GENOMIC DNA]</scope>
    <source>
        <strain evidence="10">S2</strain>
        <tissue evidence="10">Leaf</tissue>
    </source>
</reference>
<evidence type="ECO:0000313" key="11">
    <source>
        <dbReference type="Proteomes" id="UP000327157"/>
    </source>
</evidence>
<dbReference type="InterPro" id="IPR012334">
    <property type="entry name" value="Pectin_lyas_fold"/>
</dbReference>
<comment type="similarity">
    <text evidence="2 8">Belongs to the glycosyl hydrolase 28 family.</text>
</comment>
<dbReference type="GO" id="GO:0071555">
    <property type="term" value="P:cell wall organization"/>
    <property type="evidence" value="ECO:0007669"/>
    <property type="project" value="UniProtKB-KW"/>
</dbReference>
<dbReference type="InterPro" id="IPR000743">
    <property type="entry name" value="Glyco_hydro_28"/>
</dbReference>
<evidence type="ECO:0000256" key="3">
    <source>
        <dbReference type="ARBA" id="ARBA00022512"/>
    </source>
</evidence>
<evidence type="ECO:0000256" key="4">
    <source>
        <dbReference type="ARBA" id="ARBA00022525"/>
    </source>
</evidence>
<dbReference type="OrthoDB" id="848982at2759"/>
<evidence type="ECO:0000256" key="8">
    <source>
        <dbReference type="RuleBase" id="RU361169"/>
    </source>
</evidence>
<evidence type="ECO:0000313" key="10">
    <source>
        <dbReference type="EMBL" id="KAB2612218.1"/>
    </source>
</evidence>
<organism evidence="10 11">
    <name type="scientific">Pyrus ussuriensis x Pyrus communis</name>
    <dbReference type="NCBI Taxonomy" id="2448454"/>
    <lineage>
        <taxon>Eukaryota</taxon>
        <taxon>Viridiplantae</taxon>
        <taxon>Streptophyta</taxon>
        <taxon>Embryophyta</taxon>
        <taxon>Tracheophyta</taxon>
        <taxon>Spermatophyta</taxon>
        <taxon>Magnoliopsida</taxon>
        <taxon>eudicotyledons</taxon>
        <taxon>Gunneridae</taxon>
        <taxon>Pentapetalae</taxon>
        <taxon>rosids</taxon>
        <taxon>fabids</taxon>
        <taxon>Rosales</taxon>
        <taxon>Rosaceae</taxon>
        <taxon>Amygdaloideae</taxon>
        <taxon>Maleae</taxon>
        <taxon>Pyrus</taxon>
    </lineage>
</organism>
<proteinExistence type="inferred from homology"/>
<accession>A0A5N5GA71</accession>
<evidence type="ECO:0000256" key="5">
    <source>
        <dbReference type="ARBA" id="ARBA00022801"/>
    </source>
</evidence>
<dbReference type="Pfam" id="PF00295">
    <property type="entry name" value="Glyco_hydro_28"/>
    <property type="match status" value="1"/>
</dbReference>
<evidence type="ECO:0000256" key="7">
    <source>
        <dbReference type="ARBA" id="ARBA00023316"/>
    </source>
</evidence>
<dbReference type="AlphaFoldDB" id="A0A5N5GA71"/>
<dbReference type="SUPFAM" id="SSF51126">
    <property type="entry name" value="Pectin lyase-like"/>
    <property type="match status" value="1"/>
</dbReference>
<dbReference type="Gene3D" id="2.160.20.10">
    <property type="entry name" value="Single-stranded right-handed beta-helix, Pectin lyase-like"/>
    <property type="match status" value="1"/>
</dbReference>
<keyword evidence="6 8" id="KW-0326">Glycosidase</keyword>
<dbReference type="EMBL" id="SMOL01000459">
    <property type="protein sequence ID" value="KAB2612218.1"/>
    <property type="molecule type" value="Genomic_DNA"/>
</dbReference>
<comment type="caution">
    <text evidence="10">The sequence shown here is derived from an EMBL/GenBank/DDBJ whole genome shotgun (WGS) entry which is preliminary data.</text>
</comment>
<evidence type="ECO:0000256" key="2">
    <source>
        <dbReference type="ARBA" id="ARBA00008834"/>
    </source>
</evidence>